<evidence type="ECO:0000313" key="3">
    <source>
        <dbReference type="Proteomes" id="UP001059773"/>
    </source>
</evidence>
<evidence type="ECO:0000313" key="2">
    <source>
        <dbReference type="EMBL" id="UUI05221.1"/>
    </source>
</evidence>
<dbReference type="Proteomes" id="UP001059773">
    <property type="component" value="Chromosome"/>
</dbReference>
<sequence>MNCEVQHVAGNIRYRILIINGEQYILDMERSFWKIIFPFLFWIFPTPVFKVEDHTIVEQLRGIKKEKVNSGQVILLGGIGFVLGQFLTPLMDYFEIKLTSLIYIILLVFALILVSLLYFSINYKRKKKTE</sequence>
<dbReference type="NCBIfam" id="TIGR01218">
    <property type="entry name" value="Gpos_tandem_5TM"/>
    <property type="match status" value="1"/>
</dbReference>
<keyword evidence="1" id="KW-0812">Transmembrane</keyword>
<keyword evidence="1" id="KW-0472">Membrane</keyword>
<keyword evidence="1" id="KW-1133">Transmembrane helix</keyword>
<dbReference type="EMBL" id="CP101914">
    <property type="protein sequence ID" value="UUI05221.1"/>
    <property type="molecule type" value="Genomic_DNA"/>
</dbReference>
<dbReference type="Pfam" id="PF04276">
    <property type="entry name" value="DUF443"/>
    <property type="match status" value="1"/>
</dbReference>
<feature type="transmembrane region" description="Helical" evidence="1">
    <location>
        <begin position="70"/>
        <end position="88"/>
    </location>
</feature>
<reference evidence="2" key="1">
    <citation type="submission" date="2022-07" db="EMBL/GenBank/DDBJ databases">
        <title>FELIX.</title>
        <authorList>
            <person name="Wan K.H."/>
            <person name="Park S."/>
            <person name="Lawrence Q."/>
            <person name="Eichenberger J.P."/>
            <person name="Booth B.W."/>
            <person name="Piaggio A.J."/>
            <person name="Chandler J.C."/>
            <person name="Franklin A.B."/>
            <person name="Celniker S.E."/>
        </authorList>
    </citation>
    <scope>NUCLEOTIDE SEQUENCE</scope>
    <source>
        <strain evidence="2">QA-1986 374</strain>
    </source>
</reference>
<organism evidence="2 3">
    <name type="scientific">Oceanobacillus jeddahense</name>
    <dbReference type="NCBI Taxonomy" id="1462527"/>
    <lineage>
        <taxon>Bacteria</taxon>
        <taxon>Bacillati</taxon>
        <taxon>Bacillota</taxon>
        <taxon>Bacilli</taxon>
        <taxon>Bacillales</taxon>
        <taxon>Bacillaceae</taxon>
        <taxon>Oceanobacillus</taxon>
    </lineage>
</organism>
<evidence type="ECO:0000256" key="1">
    <source>
        <dbReference type="SAM" id="Phobius"/>
    </source>
</evidence>
<feature type="transmembrane region" description="Helical" evidence="1">
    <location>
        <begin position="100"/>
        <end position="121"/>
    </location>
</feature>
<dbReference type="InterPro" id="IPR005915">
    <property type="entry name" value="Tandem_5TM"/>
</dbReference>
<protein>
    <submittedName>
        <fullName evidence="2">DUF443 domain-containing protein</fullName>
    </submittedName>
</protein>
<dbReference type="RefSeq" id="WP_256710109.1">
    <property type="nucleotide sequence ID" value="NZ_CP101914.1"/>
</dbReference>
<name>A0ABY5JYX2_9BACI</name>
<proteinExistence type="predicted"/>
<gene>
    <name evidence="2" type="ORF">NP439_11500</name>
</gene>
<keyword evidence="3" id="KW-1185">Reference proteome</keyword>
<accession>A0ABY5JYX2</accession>